<dbReference type="Gene3D" id="3.30.300.30">
    <property type="match status" value="1"/>
</dbReference>
<keyword evidence="12" id="KW-1185">Reference proteome</keyword>
<organism evidence="11 12">
    <name type="scientific">Amycolatopsis acididurans</name>
    <dbReference type="NCBI Taxonomy" id="2724524"/>
    <lineage>
        <taxon>Bacteria</taxon>
        <taxon>Bacillati</taxon>
        <taxon>Actinomycetota</taxon>
        <taxon>Actinomycetes</taxon>
        <taxon>Pseudonocardiales</taxon>
        <taxon>Pseudonocardiaceae</taxon>
        <taxon>Amycolatopsis</taxon>
    </lineage>
</organism>
<dbReference type="InterPro" id="IPR032387">
    <property type="entry name" value="ACAS_N"/>
</dbReference>
<evidence type="ECO:0000313" key="12">
    <source>
        <dbReference type="Proteomes" id="UP000715441"/>
    </source>
</evidence>
<feature type="domain" description="AMP-binding enzyme C-terminal" evidence="9">
    <location>
        <begin position="538"/>
        <end position="611"/>
    </location>
</feature>
<dbReference type="PROSITE" id="PS00455">
    <property type="entry name" value="AMP_BINDING"/>
    <property type="match status" value="1"/>
</dbReference>
<feature type="domain" description="Acetyl-coenzyme A synthetase N-terminal" evidence="10">
    <location>
        <begin position="41"/>
        <end position="96"/>
    </location>
</feature>
<dbReference type="RefSeq" id="WP_168518566.1">
    <property type="nucleotide sequence ID" value="NZ_JAAXLS010000015.1"/>
</dbReference>
<reference evidence="11 12" key="1">
    <citation type="submission" date="2020-04" db="EMBL/GenBank/DDBJ databases">
        <title>Novel species.</title>
        <authorList>
            <person name="Teo W.F.A."/>
            <person name="Lipun K."/>
            <person name="Srisuk N."/>
            <person name="Duangmal K."/>
        </authorList>
    </citation>
    <scope>NUCLEOTIDE SEQUENCE [LARGE SCALE GENOMIC DNA]</scope>
    <source>
        <strain evidence="11 12">K13G38</strain>
    </source>
</reference>
<dbReference type="Pfam" id="PF13193">
    <property type="entry name" value="AMP-binding_C"/>
    <property type="match status" value="1"/>
</dbReference>
<dbReference type="PANTHER" id="PTHR24095:SF14">
    <property type="entry name" value="ACETYL-COENZYME A SYNTHETASE 1"/>
    <property type="match status" value="1"/>
</dbReference>
<evidence type="ECO:0000256" key="6">
    <source>
        <dbReference type="ARBA" id="ARBA00022990"/>
    </source>
</evidence>
<keyword evidence="6" id="KW-0007">Acetylation</keyword>
<evidence type="ECO:0000259" key="10">
    <source>
        <dbReference type="Pfam" id="PF16177"/>
    </source>
</evidence>
<dbReference type="EMBL" id="JAAXLS010000015">
    <property type="protein sequence ID" value="NKQ55526.1"/>
    <property type="molecule type" value="Genomic_DNA"/>
</dbReference>
<accession>A0ABX1J8A2</accession>
<evidence type="ECO:0000313" key="11">
    <source>
        <dbReference type="EMBL" id="NKQ55526.1"/>
    </source>
</evidence>
<evidence type="ECO:0000256" key="1">
    <source>
        <dbReference type="ARBA" id="ARBA00006432"/>
    </source>
</evidence>
<evidence type="ECO:0000256" key="4">
    <source>
        <dbReference type="ARBA" id="ARBA00022741"/>
    </source>
</evidence>
<evidence type="ECO:0000256" key="7">
    <source>
        <dbReference type="SAM" id="MobiDB-lite"/>
    </source>
</evidence>
<evidence type="ECO:0000259" key="8">
    <source>
        <dbReference type="Pfam" id="PF00501"/>
    </source>
</evidence>
<protein>
    <recommendedName>
        <fullName evidence="2">acetate--CoA ligase</fullName>
        <ecNumber evidence="2">6.2.1.1</ecNumber>
    </recommendedName>
</protein>
<proteinExistence type="inferred from homology"/>
<dbReference type="Pfam" id="PF00501">
    <property type="entry name" value="AMP-binding"/>
    <property type="match status" value="1"/>
</dbReference>
<comment type="caution">
    <text evidence="11">The sequence shown here is derived from an EMBL/GenBank/DDBJ whole genome shotgun (WGS) entry which is preliminary data.</text>
</comment>
<dbReference type="PANTHER" id="PTHR24095">
    <property type="entry name" value="ACETYL-COENZYME A SYNTHETASE"/>
    <property type="match status" value="1"/>
</dbReference>
<dbReference type="EC" id="6.2.1.1" evidence="2"/>
<dbReference type="InterPro" id="IPR025110">
    <property type="entry name" value="AMP-bd_C"/>
</dbReference>
<sequence length="651" mass="70092">MKGPGPSAAAAEPAWVPDESVRARSRFLRAMKSWGFGTPAELHEASVADPEWFWRAVVEDLDITFTTPFERVVDESAGRLFPRWFPGGRINAATLCAHRHAESELATKEAVVYEGDGGQRRALTYGELSERVRRFAANLAQLGVGRGDRVVLFLPVVPEAVVAFLGCAMLGAISVPAFTGYGPDALAARLNDSGAVALVTADGTTRRGKRVALKDTADRAVAESPGVRHVVVVRHLADDVPMTAGRDVYWDELPADPPEIRTADTESNDPLTIIYTSGTTGKPKGILHSHAGFTVKAATDFAYGFDIHADDVIAWIADLGWMLGPLLILGGLQLGATIVLTEGVPDYPSPGRLWELAERDGVTFQGIAPTAARALMARGQRDFGDLSRLRAFASTGEAWDEPTWHWLFDQVGQAKRPIVNYSGGTETGGGILVAYPFLPMEPASFNGPLPGMDVAVLDADGKPVTGQVGELTVHNTWPGMTHAFWQDRERYVETYWSKWDGVWLHGDLTAVDASGTWRIHGRSDDTIKVSGRRVGPAEIEAALLKDRRIAEAAVIGVPDAQRGQRVVAFVVPREGNTGGDDLVETALANVGKAFAPSLHLVTTLPKTKNGKIMRRAIRARHLGEPVGDMSSLDPATPLEAIPAADHTGVRE</sequence>
<comment type="similarity">
    <text evidence="1">Belongs to the ATP-dependent AMP-binding enzyme family.</text>
</comment>
<dbReference type="InterPro" id="IPR000873">
    <property type="entry name" value="AMP-dep_synth/lig_dom"/>
</dbReference>
<dbReference type="InterPro" id="IPR020845">
    <property type="entry name" value="AMP-binding_CS"/>
</dbReference>
<keyword evidence="5" id="KW-0067">ATP-binding</keyword>
<keyword evidence="4" id="KW-0547">Nucleotide-binding</keyword>
<evidence type="ECO:0000259" key="9">
    <source>
        <dbReference type="Pfam" id="PF13193"/>
    </source>
</evidence>
<feature type="region of interest" description="Disordered" evidence="7">
    <location>
        <begin position="624"/>
        <end position="651"/>
    </location>
</feature>
<dbReference type="Gene3D" id="3.40.50.12780">
    <property type="entry name" value="N-terminal domain of ligase-like"/>
    <property type="match status" value="1"/>
</dbReference>
<dbReference type="InterPro" id="IPR042099">
    <property type="entry name" value="ANL_N_sf"/>
</dbReference>
<gene>
    <name evidence="11" type="ORF">HFP15_21825</name>
</gene>
<name>A0ABX1J8A2_9PSEU</name>
<dbReference type="SUPFAM" id="SSF56801">
    <property type="entry name" value="Acetyl-CoA synthetase-like"/>
    <property type="match status" value="1"/>
</dbReference>
<dbReference type="Pfam" id="PF16177">
    <property type="entry name" value="ACAS_N"/>
    <property type="match status" value="1"/>
</dbReference>
<keyword evidence="3" id="KW-0436">Ligase</keyword>
<feature type="domain" description="AMP-dependent synthetase/ligase" evidence="8">
    <location>
        <begin position="107"/>
        <end position="476"/>
    </location>
</feature>
<dbReference type="InterPro" id="IPR045851">
    <property type="entry name" value="AMP-bd_C_sf"/>
</dbReference>
<evidence type="ECO:0000256" key="5">
    <source>
        <dbReference type="ARBA" id="ARBA00022840"/>
    </source>
</evidence>
<evidence type="ECO:0000256" key="3">
    <source>
        <dbReference type="ARBA" id="ARBA00022598"/>
    </source>
</evidence>
<dbReference type="Proteomes" id="UP000715441">
    <property type="component" value="Unassembled WGS sequence"/>
</dbReference>
<evidence type="ECO:0000256" key="2">
    <source>
        <dbReference type="ARBA" id="ARBA00013275"/>
    </source>
</evidence>